<accession>A0A928VGI5</accession>
<dbReference type="AlphaFoldDB" id="A0A928VGI5"/>
<comment type="caution">
    <text evidence="2">The sequence shown here is derived from an EMBL/GenBank/DDBJ whole genome shotgun (WGS) entry which is preliminary data.</text>
</comment>
<evidence type="ECO:0000313" key="2">
    <source>
        <dbReference type="EMBL" id="MBE9028191.1"/>
    </source>
</evidence>
<gene>
    <name evidence="2" type="ORF">IQ266_00290</name>
</gene>
<feature type="chain" id="PRO_5037877193" evidence="1">
    <location>
        <begin position="33"/>
        <end position="207"/>
    </location>
</feature>
<protein>
    <submittedName>
        <fullName evidence="2">Uncharacterized protein</fullName>
    </submittedName>
</protein>
<organism evidence="2 3">
    <name type="scientific">Romeriopsis navalis LEGE 11480</name>
    <dbReference type="NCBI Taxonomy" id="2777977"/>
    <lineage>
        <taxon>Bacteria</taxon>
        <taxon>Bacillati</taxon>
        <taxon>Cyanobacteriota</taxon>
        <taxon>Cyanophyceae</taxon>
        <taxon>Leptolyngbyales</taxon>
        <taxon>Leptolyngbyaceae</taxon>
        <taxon>Romeriopsis</taxon>
        <taxon>Romeriopsis navalis</taxon>
    </lineage>
</organism>
<feature type="signal peptide" evidence="1">
    <location>
        <begin position="1"/>
        <end position="32"/>
    </location>
</feature>
<evidence type="ECO:0000313" key="3">
    <source>
        <dbReference type="Proteomes" id="UP000625316"/>
    </source>
</evidence>
<name>A0A928VGI5_9CYAN</name>
<sequence>MKKILAACFVPACVALIGTPIAITLQTNPAQAQTRSTGWQSFRPQRQGFTIQMPKAAITRMGLNPKTFKLEQTTIDLTDSARPKTHDGDTFYIAQTQNKSMSYSIGVTRIPPSVRKSLKASMSRPNRSDPNSYQKLIAQQSFTLGGHPGKELTYRTGWSFKKQRMFVVNDLMYTVTSEYTTLRNPKISRAHQQSMDYFLRSFKLAQR</sequence>
<evidence type="ECO:0000256" key="1">
    <source>
        <dbReference type="SAM" id="SignalP"/>
    </source>
</evidence>
<proteinExistence type="predicted"/>
<dbReference type="Proteomes" id="UP000625316">
    <property type="component" value="Unassembled WGS sequence"/>
</dbReference>
<reference evidence="2" key="1">
    <citation type="submission" date="2020-10" db="EMBL/GenBank/DDBJ databases">
        <authorList>
            <person name="Castelo-Branco R."/>
            <person name="Eusebio N."/>
            <person name="Adriana R."/>
            <person name="Vieira A."/>
            <person name="Brugerolle De Fraissinette N."/>
            <person name="Rezende De Castro R."/>
            <person name="Schneider M.P."/>
            <person name="Vasconcelos V."/>
            <person name="Leao P.N."/>
        </authorList>
    </citation>
    <scope>NUCLEOTIDE SEQUENCE</scope>
    <source>
        <strain evidence="2">LEGE 11480</strain>
    </source>
</reference>
<dbReference type="RefSeq" id="WP_264323010.1">
    <property type="nucleotide sequence ID" value="NZ_JADEXQ010000001.1"/>
</dbReference>
<dbReference type="EMBL" id="JADEXQ010000001">
    <property type="protein sequence ID" value="MBE9028191.1"/>
    <property type="molecule type" value="Genomic_DNA"/>
</dbReference>
<keyword evidence="1" id="KW-0732">Signal</keyword>
<keyword evidence="3" id="KW-1185">Reference proteome</keyword>